<dbReference type="GO" id="GO:0000447">
    <property type="term" value="P:endonucleolytic cleavage in ITS1 to separate SSU-rRNA from 5.8S rRNA and LSU-rRNA from tricistronic rRNA transcript (SSU-rRNA, 5.8S rRNA, LSU-rRNA)"/>
    <property type="evidence" value="ECO:0007669"/>
    <property type="project" value="TreeGrafter"/>
</dbReference>
<dbReference type="Gene3D" id="1.25.10.10">
    <property type="entry name" value="Leucine-rich Repeat Variant"/>
    <property type="match status" value="2"/>
</dbReference>
<evidence type="ECO:0000256" key="2">
    <source>
        <dbReference type="SAM" id="MobiDB-lite"/>
    </source>
</evidence>
<feature type="compositionally biased region" description="Polar residues" evidence="2">
    <location>
        <begin position="748"/>
        <end position="758"/>
    </location>
</feature>
<dbReference type="GO" id="GO:0005730">
    <property type="term" value="C:nucleolus"/>
    <property type="evidence" value="ECO:0007669"/>
    <property type="project" value="TreeGrafter"/>
</dbReference>
<dbReference type="InterPro" id="IPR040000">
    <property type="entry name" value="NOP9"/>
</dbReference>
<evidence type="ECO:0000256" key="1">
    <source>
        <dbReference type="ARBA" id="ARBA00022737"/>
    </source>
</evidence>
<reference evidence="3 4" key="1">
    <citation type="submission" date="2020-06" db="EMBL/GenBank/DDBJ databases">
        <authorList>
            <person name="Li R."/>
            <person name="Bekaert M."/>
        </authorList>
    </citation>
    <scope>NUCLEOTIDE SEQUENCE [LARGE SCALE GENOMIC DNA]</scope>
    <source>
        <strain evidence="4">wild</strain>
    </source>
</reference>
<feature type="compositionally biased region" description="Basic and acidic residues" evidence="2">
    <location>
        <begin position="759"/>
        <end position="779"/>
    </location>
</feature>
<dbReference type="GO" id="GO:0030686">
    <property type="term" value="C:90S preribosome"/>
    <property type="evidence" value="ECO:0007669"/>
    <property type="project" value="TreeGrafter"/>
</dbReference>
<dbReference type="InterPro" id="IPR016024">
    <property type="entry name" value="ARM-type_fold"/>
</dbReference>
<dbReference type="InterPro" id="IPR011989">
    <property type="entry name" value="ARM-like"/>
</dbReference>
<sequence length="779" mass="89697">MGKSRRNKDENDSNFSQKKERVDENTINYYRRVTETLNEGFSTDEDRELFLDNVFNQLEEDGPKVCRLASTSRVLEKLIQDAQDKNILQLLKAFSQDWIVLLSDRFGSHVLQKLICQIPRCLSKNSNEDDTEDETIYTYFLNLCNFLKDNICDARTDMYASHILRVVLQVLGGVNVGEQVVRSRLSRNQDKDGQDEINVDDFSPSDKFKKVLLKFTKLILSSDTLNMEICNPTNNPLIQTVLLVLHRVNDHKCQKYLKKLICIPGLFDSNTESLPVITKDEVGSFMVEQILNLGSEEFYTELYKKLFKGKLLLYAVHPVSNFILQRLITNVKEKEHFEEIFGELCGYLEDMLAVNHLGVVTRLAEACHRLGCNQEKLLRSLKAAFHCLEPVERETKVAPLLLSLTTYEIYYDMADSEEKKEKTDKEPAKKIPVLTDINYHGSMLVQHLLKFGNPKQMVTSLLELKPVELKNLSCNPCGSHVVDAFFQSKTIGEKSREAFVFRIKGQYIDIACNKNGSRTLEMIWKHVNTSQKIAIATELGKQEHKLRGDRFGLFVHKNFGIFQFVHRRKDWEESQSASLKKRKLFEEILGVDSSGNKKKKSSSKAVDNPLKLEGQYIDIACNKNGSRTLEMIWKHVNTSQKIAIATELGKQEHKLRGDRFGLFVHKNFGIFQFVHRRKDWEESQSASLKKRKLFEEILGVDSSGNKKKKSSSKAVDNPLKLEDSDDEEEPKTKKPVLYKRKLGYEQTIPGSKKQSNEYQLKDKKMKHLLDEVTGKKKKK</sequence>
<protein>
    <submittedName>
        <fullName evidence="3">NOP9</fullName>
    </submittedName>
</protein>
<dbReference type="GO" id="GO:0000472">
    <property type="term" value="P:endonucleolytic cleavage to generate mature 5'-end of SSU-rRNA from (SSU-rRNA, 5.8S rRNA, LSU-rRNA)"/>
    <property type="evidence" value="ECO:0007669"/>
    <property type="project" value="TreeGrafter"/>
</dbReference>
<dbReference type="InterPro" id="IPR001313">
    <property type="entry name" value="Pumilio_RNA-bd_rpt"/>
</dbReference>
<accession>A0A6J8BP09</accession>
<dbReference type="Pfam" id="PF22493">
    <property type="entry name" value="PUF_NOP9"/>
    <property type="match status" value="1"/>
</dbReference>
<dbReference type="GO" id="GO:0030688">
    <property type="term" value="C:preribosome, small subunit precursor"/>
    <property type="evidence" value="ECO:0007669"/>
    <property type="project" value="TreeGrafter"/>
</dbReference>
<dbReference type="Proteomes" id="UP000507470">
    <property type="component" value="Unassembled WGS sequence"/>
</dbReference>
<evidence type="ECO:0000313" key="3">
    <source>
        <dbReference type="EMBL" id="CAC5384840.1"/>
    </source>
</evidence>
<dbReference type="SMART" id="SM00025">
    <property type="entry name" value="Pumilio"/>
    <property type="match status" value="7"/>
</dbReference>
<proteinExistence type="predicted"/>
<feature type="region of interest" description="Disordered" evidence="2">
    <location>
        <begin position="702"/>
        <end position="779"/>
    </location>
</feature>
<dbReference type="GO" id="GO:0003723">
    <property type="term" value="F:RNA binding"/>
    <property type="evidence" value="ECO:0007669"/>
    <property type="project" value="InterPro"/>
</dbReference>
<feature type="compositionally biased region" description="Basic and acidic residues" evidence="2">
    <location>
        <begin position="7"/>
        <end position="21"/>
    </location>
</feature>
<dbReference type="GO" id="GO:0000480">
    <property type="term" value="P:endonucleolytic cleavage in 5'-ETS of tricistronic rRNA transcript (SSU-rRNA, 5.8S rRNA, LSU-rRNA)"/>
    <property type="evidence" value="ECO:0007669"/>
    <property type="project" value="TreeGrafter"/>
</dbReference>
<dbReference type="OrthoDB" id="9987665at2759"/>
<feature type="region of interest" description="Disordered" evidence="2">
    <location>
        <begin position="1"/>
        <end position="21"/>
    </location>
</feature>
<dbReference type="PANTHER" id="PTHR13102">
    <property type="entry name" value="NUCLEOLAR PROTEIN 9"/>
    <property type="match status" value="1"/>
</dbReference>
<gene>
    <name evidence="3" type="ORF">MCOR_20449</name>
</gene>
<dbReference type="GO" id="GO:0000056">
    <property type="term" value="P:ribosomal small subunit export from nucleus"/>
    <property type="evidence" value="ECO:0007669"/>
    <property type="project" value="TreeGrafter"/>
</dbReference>
<dbReference type="AlphaFoldDB" id="A0A6J8BP09"/>
<dbReference type="EMBL" id="CACVKT020003653">
    <property type="protein sequence ID" value="CAC5384840.1"/>
    <property type="molecule type" value="Genomic_DNA"/>
</dbReference>
<dbReference type="Pfam" id="PF00806">
    <property type="entry name" value="PUF"/>
    <property type="match status" value="1"/>
</dbReference>
<keyword evidence="1" id="KW-0677">Repeat</keyword>
<dbReference type="SUPFAM" id="SSF48371">
    <property type="entry name" value="ARM repeat"/>
    <property type="match status" value="1"/>
</dbReference>
<organism evidence="3 4">
    <name type="scientific">Mytilus coruscus</name>
    <name type="common">Sea mussel</name>
    <dbReference type="NCBI Taxonomy" id="42192"/>
    <lineage>
        <taxon>Eukaryota</taxon>
        <taxon>Metazoa</taxon>
        <taxon>Spiralia</taxon>
        <taxon>Lophotrochozoa</taxon>
        <taxon>Mollusca</taxon>
        <taxon>Bivalvia</taxon>
        <taxon>Autobranchia</taxon>
        <taxon>Pteriomorphia</taxon>
        <taxon>Mytilida</taxon>
        <taxon>Mytiloidea</taxon>
        <taxon>Mytilidae</taxon>
        <taxon>Mytilinae</taxon>
        <taxon>Mytilus</taxon>
    </lineage>
</organism>
<keyword evidence="4" id="KW-1185">Reference proteome</keyword>
<dbReference type="PANTHER" id="PTHR13102:SF0">
    <property type="entry name" value="NUCLEOLAR PROTEIN 9"/>
    <property type="match status" value="1"/>
</dbReference>
<evidence type="ECO:0000313" key="4">
    <source>
        <dbReference type="Proteomes" id="UP000507470"/>
    </source>
</evidence>
<name>A0A6J8BP09_MYTCO</name>